<accession>A0A0P1BC31</accession>
<feature type="transmembrane region" description="Helical" evidence="2">
    <location>
        <begin position="438"/>
        <end position="464"/>
    </location>
</feature>
<keyword evidence="2" id="KW-0812">Transmembrane</keyword>
<sequence>MAPSTIPLLVSGMLATGISNSIFSKYQDMQCVEHCTPGDDHSRVDFSQPVWQTSQMFLGECLCLLPPLFMALYAWVQSKREAPLFKGGQGTSAYEPLSDDPYAVNALLDDPQSDDSAFNAYAGASGINRGAEPGSSAFSFLMPSHWLGEQGSSSAFSRLVPAFWPVWKAPPKPASTLHSGTASLPGIGASYVPRRSAPMHRPSPLGQPPTGSNNAWDERIPANASAEATGLEDVAEEDVEADLDEAEADADADTDATDNGALKGRAIFLFVLPAACDICGTTLMNVGLLFTPVSIYQMTRGALVLWVGVFSVIFLQRHLFLFQWLSLLTVMLGVCIVGISGTLLSPGGSGGTESLYSNMVGVTHAGAAAVRRSLENTIARRSVLAASRRSGAEGAGAGHSEETLQAFLGVLLILFAQLFTAGQFVLEEKIMGRYSVEPLLAVGYEGLFGFTMTLSAQVLLHYFYGRTPRGQGGYFDMVTGWQQMISNNAVLWSSLAICLSIALFNFFGLSVTRSVSATARSTIDTCRTLGIWAVSLVLGWEVFRPLSGSLQLLGFALLCAATLLFNGVISVRFLPRWLRPSRGPAMARLRDASRSRSQSRASAAAAAAANSRDLRRSATQNNAAVAVASAASEYAEENAPRGRQAT</sequence>
<feature type="transmembrane region" description="Helical" evidence="2">
    <location>
        <begin position="56"/>
        <end position="76"/>
    </location>
</feature>
<feature type="transmembrane region" description="Helical" evidence="2">
    <location>
        <begin position="529"/>
        <end position="546"/>
    </location>
</feature>
<evidence type="ECO:0000313" key="4">
    <source>
        <dbReference type="Proteomes" id="UP000054845"/>
    </source>
</evidence>
<dbReference type="AlphaFoldDB" id="A0A0P1BC31"/>
<protein>
    <submittedName>
        <fullName evidence="3">Predicted integral membrane protein</fullName>
    </submittedName>
</protein>
<proteinExistence type="predicted"/>
<feature type="region of interest" description="Disordered" evidence="1">
    <location>
        <begin position="589"/>
        <end position="617"/>
    </location>
</feature>
<dbReference type="OrthoDB" id="408493at2759"/>
<feature type="compositionally biased region" description="Low complexity" evidence="1">
    <location>
        <begin position="595"/>
        <end position="617"/>
    </location>
</feature>
<keyword evidence="4" id="KW-1185">Reference proteome</keyword>
<organism evidence="3 4">
    <name type="scientific">Ceraceosorus bombacis</name>
    <dbReference type="NCBI Taxonomy" id="401625"/>
    <lineage>
        <taxon>Eukaryota</taxon>
        <taxon>Fungi</taxon>
        <taxon>Dikarya</taxon>
        <taxon>Basidiomycota</taxon>
        <taxon>Ustilaginomycotina</taxon>
        <taxon>Exobasidiomycetes</taxon>
        <taxon>Ceraceosorales</taxon>
        <taxon>Ceraceosoraceae</taxon>
        <taxon>Ceraceosorus</taxon>
    </lineage>
</organism>
<feature type="transmembrane region" description="Helical" evidence="2">
    <location>
        <begin position="552"/>
        <end position="574"/>
    </location>
</feature>
<feature type="transmembrane region" description="Helical" evidence="2">
    <location>
        <begin position="484"/>
        <end position="508"/>
    </location>
</feature>
<dbReference type="EMBL" id="CCYA01000192">
    <property type="protein sequence ID" value="CEH12867.1"/>
    <property type="molecule type" value="Genomic_DNA"/>
</dbReference>
<dbReference type="SUPFAM" id="SSF103481">
    <property type="entry name" value="Multidrug resistance efflux transporter EmrE"/>
    <property type="match status" value="1"/>
</dbReference>
<evidence type="ECO:0000313" key="3">
    <source>
        <dbReference type="EMBL" id="CEH12867.1"/>
    </source>
</evidence>
<feature type="transmembrane region" description="Helical" evidence="2">
    <location>
        <begin position="295"/>
        <end position="315"/>
    </location>
</feature>
<feature type="region of interest" description="Disordered" evidence="1">
    <location>
        <begin position="191"/>
        <end position="256"/>
    </location>
</feature>
<dbReference type="Proteomes" id="UP000054845">
    <property type="component" value="Unassembled WGS sequence"/>
</dbReference>
<keyword evidence="2" id="KW-0472">Membrane</keyword>
<feature type="transmembrane region" description="Helical" evidence="2">
    <location>
        <begin position="267"/>
        <end position="289"/>
    </location>
</feature>
<dbReference type="PANTHER" id="PTHR13146">
    <property type="match status" value="1"/>
</dbReference>
<name>A0A0P1BC31_9BASI</name>
<keyword evidence="2" id="KW-1133">Transmembrane helix</keyword>
<feature type="compositionally biased region" description="Acidic residues" evidence="1">
    <location>
        <begin position="233"/>
        <end position="256"/>
    </location>
</feature>
<evidence type="ECO:0000256" key="2">
    <source>
        <dbReference type="SAM" id="Phobius"/>
    </source>
</evidence>
<dbReference type="STRING" id="401625.A0A0P1BC31"/>
<feature type="transmembrane region" description="Helical" evidence="2">
    <location>
        <begin position="322"/>
        <end position="344"/>
    </location>
</feature>
<dbReference type="InterPro" id="IPR037185">
    <property type="entry name" value="EmrE-like"/>
</dbReference>
<feature type="transmembrane region" description="Helical" evidence="2">
    <location>
        <begin position="406"/>
        <end position="426"/>
    </location>
</feature>
<reference evidence="3 4" key="1">
    <citation type="submission" date="2014-09" db="EMBL/GenBank/DDBJ databases">
        <authorList>
            <person name="Magalhaes I.L.F."/>
            <person name="Oliveira U."/>
            <person name="Santos F.R."/>
            <person name="Vidigal T.H.D.A."/>
            <person name="Brescovit A.D."/>
            <person name="Santos A.J."/>
        </authorList>
    </citation>
    <scope>NUCLEOTIDE SEQUENCE [LARGE SCALE GENOMIC DNA]</scope>
</reference>
<dbReference type="PANTHER" id="PTHR13146:SF0">
    <property type="entry name" value="SOLUTE CARRIER FAMILY 35 MEMBER F6"/>
    <property type="match status" value="1"/>
</dbReference>
<dbReference type="GO" id="GO:0016020">
    <property type="term" value="C:membrane"/>
    <property type="evidence" value="ECO:0007669"/>
    <property type="project" value="TreeGrafter"/>
</dbReference>
<evidence type="ECO:0000256" key="1">
    <source>
        <dbReference type="SAM" id="MobiDB-lite"/>
    </source>
</evidence>